<dbReference type="AlphaFoldDB" id="A0A0D0DAZ1"/>
<dbReference type="HOGENOM" id="CLU_120577_0_0_1"/>
<reference evidence="2 3" key="1">
    <citation type="submission" date="2014-04" db="EMBL/GenBank/DDBJ databases">
        <authorList>
            <consortium name="DOE Joint Genome Institute"/>
            <person name="Kuo A."/>
            <person name="Kohler A."/>
            <person name="Jargeat P."/>
            <person name="Nagy L.G."/>
            <person name="Floudas D."/>
            <person name="Copeland A."/>
            <person name="Barry K.W."/>
            <person name="Cichocki N."/>
            <person name="Veneault-Fourrey C."/>
            <person name="LaButti K."/>
            <person name="Lindquist E.A."/>
            <person name="Lipzen A."/>
            <person name="Lundell T."/>
            <person name="Morin E."/>
            <person name="Murat C."/>
            <person name="Sun H."/>
            <person name="Tunlid A."/>
            <person name="Henrissat B."/>
            <person name="Grigoriev I.V."/>
            <person name="Hibbett D.S."/>
            <person name="Martin F."/>
            <person name="Nordberg H.P."/>
            <person name="Cantor M.N."/>
            <person name="Hua S.X."/>
        </authorList>
    </citation>
    <scope>NUCLEOTIDE SEQUENCE [LARGE SCALE GENOMIC DNA]</scope>
    <source>
        <strain evidence="2 3">Ve08.2h10</strain>
    </source>
</reference>
<evidence type="ECO:0000313" key="2">
    <source>
        <dbReference type="EMBL" id="KIK94297.1"/>
    </source>
</evidence>
<feature type="region of interest" description="Disordered" evidence="1">
    <location>
        <begin position="1"/>
        <end position="146"/>
    </location>
</feature>
<evidence type="ECO:0000256" key="1">
    <source>
        <dbReference type="SAM" id="MobiDB-lite"/>
    </source>
</evidence>
<feature type="compositionally biased region" description="Basic and acidic residues" evidence="1">
    <location>
        <begin position="96"/>
        <end position="109"/>
    </location>
</feature>
<dbReference type="Proteomes" id="UP000054538">
    <property type="component" value="Unassembled WGS sequence"/>
</dbReference>
<feature type="compositionally biased region" description="Polar residues" evidence="1">
    <location>
        <begin position="70"/>
        <end position="79"/>
    </location>
</feature>
<accession>A0A0D0DAZ1</accession>
<proteinExistence type="predicted"/>
<dbReference type="OrthoDB" id="3365439at2759"/>
<dbReference type="EMBL" id="KN825117">
    <property type="protein sequence ID" value="KIK94297.1"/>
    <property type="molecule type" value="Genomic_DNA"/>
</dbReference>
<organism evidence="2 3">
    <name type="scientific">Paxillus rubicundulus Ve08.2h10</name>
    <dbReference type="NCBI Taxonomy" id="930991"/>
    <lineage>
        <taxon>Eukaryota</taxon>
        <taxon>Fungi</taxon>
        <taxon>Dikarya</taxon>
        <taxon>Basidiomycota</taxon>
        <taxon>Agaricomycotina</taxon>
        <taxon>Agaricomycetes</taxon>
        <taxon>Agaricomycetidae</taxon>
        <taxon>Boletales</taxon>
        <taxon>Paxilineae</taxon>
        <taxon>Paxillaceae</taxon>
        <taxon>Paxillus</taxon>
    </lineage>
</organism>
<feature type="compositionally biased region" description="Basic residues" evidence="1">
    <location>
        <begin position="124"/>
        <end position="133"/>
    </location>
</feature>
<evidence type="ECO:0008006" key="4">
    <source>
        <dbReference type="Google" id="ProtNLM"/>
    </source>
</evidence>
<sequence>MTVTERKKNKPPTFQHLPKDRAKKLKKSWIENKRVKSQWKAQKRREGLMKQPISPGEGSPDQESEETKSGLASGTSIQSHLGDALITSGRTPAAQQKEHGEKSIREPKRPTSLHTHTLGFSRGRNAHRTHGRGGRNLPDRGREKGQPNMTLRMNVMLEKIKRDFS</sequence>
<name>A0A0D0DAZ1_9AGAM</name>
<evidence type="ECO:0000313" key="3">
    <source>
        <dbReference type="Proteomes" id="UP000054538"/>
    </source>
</evidence>
<reference evidence="3" key="2">
    <citation type="submission" date="2015-01" db="EMBL/GenBank/DDBJ databases">
        <title>Evolutionary Origins and Diversification of the Mycorrhizal Mutualists.</title>
        <authorList>
            <consortium name="DOE Joint Genome Institute"/>
            <consortium name="Mycorrhizal Genomics Consortium"/>
            <person name="Kohler A."/>
            <person name="Kuo A."/>
            <person name="Nagy L.G."/>
            <person name="Floudas D."/>
            <person name="Copeland A."/>
            <person name="Barry K.W."/>
            <person name="Cichocki N."/>
            <person name="Veneault-Fourrey C."/>
            <person name="LaButti K."/>
            <person name="Lindquist E.A."/>
            <person name="Lipzen A."/>
            <person name="Lundell T."/>
            <person name="Morin E."/>
            <person name="Murat C."/>
            <person name="Riley R."/>
            <person name="Ohm R."/>
            <person name="Sun H."/>
            <person name="Tunlid A."/>
            <person name="Henrissat B."/>
            <person name="Grigoriev I.V."/>
            <person name="Hibbett D.S."/>
            <person name="Martin F."/>
        </authorList>
    </citation>
    <scope>NUCLEOTIDE SEQUENCE [LARGE SCALE GENOMIC DNA]</scope>
    <source>
        <strain evidence="3">Ve08.2h10</strain>
    </source>
</reference>
<gene>
    <name evidence="2" type="ORF">PAXRUDRAFT_143177</name>
</gene>
<keyword evidence="3" id="KW-1185">Reference proteome</keyword>
<protein>
    <recommendedName>
        <fullName evidence="4">rRNA-processing protein FYV7</fullName>
    </recommendedName>
</protein>
<dbReference type="InParanoid" id="A0A0D0DAZ1"/>